<dbReference type="AlphaFoldDB" id="A0A202CGY0"/>
<sequence length="114" mass="13780">MEQPLFIFHEAYEKYRLKNHVIVNNYISLIKKESETLSKNDLLELIKIKKDNLIKELLDSFNVFYDECSENITNERAKEAQKEKPLLFKKYIRDFINEDEYYVSLFEKGINHLL</sequence>
<dbReference type="Proteomes" id="UP000196355">
    <property type="component" value="Unassembled WGS sequence"/>
</dbReference>
<protein>
    <submittedName>
        <fullName evidence="1">Uncharacterized protein</fullName>
    </submittedName>
</protein>
<evidence type="ECO:0000313" key="1">
    <source>
        <dbReference type="EMBL" id="OVE62855.1"/>
    </source>
</evidence>
<dbReference type="EMBL" id="MVAG01000039">
    <property type="protein sequence ID" value="OVE62855.1"/>
    <property type="molecule type" value="Genomic_DNA"/>
</dbReference>
<organism evidence="1 2">
    <name type="scientific">Chryseobacterium mucoviscidosis</name>
    <dbReference type="NCBI Taxonomy" id="1945581"/>
    <lineage>
        <taxon>Bacteria</taxon>
        <taxon>Pseudomonadati</taxon>
        <taxon>Bacteroidota</taxon>
        <taxon>Flavobacteriia</taxon>
        <taxon>Flavobacteriales</taxon>
        <taxon>Weeksellaceae</taxon>
        <taxon>Chryseobacterium group</taxon>
        <taxon>Chryseobacterium</taxon>
    </lineage>
</organism>
<reference evidence="2" key="1">
    <citation type="submission" date="2017-02" db="EMBL/GenBank/DDBJ databases">
        <authorList>
            <person name="Tetz G."/>
            <person name="Tetz V."/>
        </authorList>
    </citation>
    <scope>NUCLEOTIDE SEQUENCE [LARGE SCALE GENOMIC DNA]</scope>
    <source>
        <strain evidence="2">VT16-26</strain>
    </source>
</reference>
<evidence type="ECO:0000313" key="2">
    <source>
        <dbReference type="Proteomes" id="UP000196355"/>
    </source>
</evidence>
<accession>A0A202CGY0</accession>
<proteinExistence type="predicted"/>
<gene>
    <name evidence="1" type="ORF">B0E34_01115</name>
</gene>
<dbReference type="RefSeq" id="WP_087706021.1">
    <property type="nucleotide sequence ID" value="NZ_MVAG01000039.1"/>
</dbReference>
<keyword evidence="2" id="KW-1185">Reference proteome</keyword>
<comment type="caution">
    <text evidence="1">The sequence shown here is derived from an EMBL/GenBank/DDBJ whole genome shotgun (WGS) entry which is preliminary data.</text>
</comment>
<name>A0A202CGY0_9FLAO</name>